<gene>
    <name evidence="1" type="ORF">SNE40_013102</name>
</gene>
<proteinExistence type="predicted"/>
<dbReference type="EMBL" id="JAZGQO010000009">
    <property type="protein sequence ID" value="KAK6178300.1"/>
    <property type="molecule type" value="Genomic_DNA"/>
</dbReference>
<comment type="caution">
    <text evidence="1">The sequence shown here is derived from an EMBL/GenBank/DDBJ whole genome shotgun (WGS) entry which is preliminary data.</text>
</comment>
<protein>
    <submittedName>
        <fullName evidence="1">Uncharacterized protein</fullName>
    </submittedName>
</protein>
<reference evidence="1 2" key="1">
    <citation type="submission" date="2024-01" db="EMBL/GenBank/DDBJ databases">
        <title>The genome of the rayed Mediterranean limpet Patella caerulea (Linnaeus, 1758).</title>
        <authorList>
            <person name="Anh-Thu Weber A."/>
            <person name="Halstead-Nussloch G."/>
        </authorList>
    </citation>
    <scope>NUCLEOTIDE SEQUENCE [LARGE SCALE GENOMIC DNA]</scope>
    <source>
        <strain evidence="1">AATW-2023a</strain>
        <tissue evidence="1">Whole specimen</tissue>
    </source>
</reference>
<evidence type="ECO:0000313" key="1">
    <source>
        <dbReference type="EMBL" id="KAK6178300.1"/>
    </source>
</evidence>
<name>A0AAN8JK94_PATCE</name>
<keyword evidence="2" id="KW-1185">Reference proteome</keyword>
<dbReference type="PANTHER" id="PTHR47018">
    <property type="entry name" value="CXC DOMAIN-CONTAINING PROTEIN-RELATED"/>
    <property type="match status" value="1"/>
</dbReference>
<dbReference type="Proteomes" id="UP001347796">
    <property type="component" value="Unassembled WGS sequence"/>
</dbReference>
<accession>A0AAN8JK94</accession>
<evidence type="ECO:0000313" key="2">
    <source>
        <dbReference type="Proteomes" id="UP001347796"/>
    </source>
</evidence>
<dbReference type="AlphaFoldDB" id="A0AAN8JK94"/>
<organism evidence="1 2">
    <name type="scientific">Patella caerulea</name>
    <name type="common">Rayed Mediterranean limpet</name>
    <dbReference type="NCBI Taxonomy" id="87958"/>
    <lineage>
        <taxon>Eukaryota</taxon>
        <taxon>Metazoa</taxon>
        <taxon>Spiralia</taxon>
        <taxon>Lophotrochozoa</taxon>
        <taxon>Mollusca</taxon>
        <taxon>Gastropoda</taxon>
        <taxon>Patellogastropoda</taxon>
        <taxon>Patelloidea</taxon>
        <taxon>Patellidae</taxon>
        <taxon>Patella</taxon>
    </lineage>
</organism>
<sequence length="162" mass="18680">MNRLMHSLRATVGAVGLTENHGALRRWMVAGPEIARKVEEFEDGFDEDETTPNVTCLDRHHEQTKSVQEKFVHDIRSLVTTNEEMGNPFMEESMDLLNLNSKVVMPEKVVKDLKNLYLLGKEKYYQFMESISIRSQLETPFHATNWSCLASLELRRPRQQGG</sequence>